<reference evidence="3" key="1">
    <citation type="journal article" date="2013" name="Nat. Genet.">
        <title>The draft genomes of soft-shell turtle and green sea turtle yield insights into the development and evolution of the turtle-specific body plan.</title>
        <authorList>
            <person name="Wang Z."/>
            <person name="Pascual-Anaya J."/>
            <person name="Zadissa A."/>
            <person name="Li W."/>
            <person name="Niimura Y."/>
            <person name="Huang Z."/>
            <person name="Li C."/>
            <person name="White S."/>
            <person name="Xiong Z."/>
            <person name="Fang D."/>
            <person name="Wang B."/>
            <person name="Ming Y."/>
            <person name="Chen Y."/>
            <person name="Zheng Y."/>
            <person name="Kuraku S."/>
            <person name="Pignatelli M."/>
            <person name="Herrero J."/>
            <person name="Beal K."/>
            <person name="Nozawa M."/>
            <person name="Li Q."/>
            <person name="Wang J."/>
            <person name="Zhang H."/>
            <person name="Yu L."/>
            <person name="Shigenobu S."/>
            <person name="Wang J."/>
            <person name="Liu J."/>
            <person name="Flicek P."/>
            <person name="Searle S."/>
            <person name="Wang J."/>
            <person name="Kuratani S."/>
            <person name="Yin Y."/>
            <person name="Aken B."/>
            <person name="Zhang G."/>
            <person name="Irie N."/>
        </authorList>
    </citation>
    <scope>NUCLEOTIDE SEQUENCE [LARGE SCALE GENOMIC DNA]</scope>
</reference>
<evidence type="ECO:0000313" key="2">
    <source>
        <dbReference type="EMBL" id="EMP28100.1"/>
    </source>
</evidence>
<protein>
    <recommendedName>
        <fullName evidence="1">Doublecortin domain-containing protein</fullName>
    </recommendedName>
</protein>
<keyword evidence="3" id="KW-1185">Reference proteome</keyword>
<evidence type="ECO:0000313" key="3">
    <source>
        <dbReference type="Proteomes" id="UP000031443"/>
    </source>
</evidence>
<dbReference type="PANTHER" id="PTHR46302:SF3">
    <property type="entry name" value="DOUBLECORTIN DOMAIN-CONTAINING PROTEIN 1"/>
    <property type="match status" value="1"/>
</dbReference>
<dbReference type="PANTHER" id="PTHR46302">
    <property type="entry name" value="DOUBLECORTIN DOMAIN-CONTAINING PROTEIN 1"/>
    <property type="match status" value="1"/>
</dbReference>
<dbReference type="InterPro" id="IPR057424">
    <property type="entry name" value="Ubiquitin_DCDC1"/>
</dbReference>
<name>M7AYC8_CHEMY</name>
<dbReference type="Pfam" id="PF25510">
    <property type="entry name" value="Ubiquitin_DCDC1"/>
    <property type="match status" value="1"/>
</dbReference>
<gene>
    <name evidence="2" type="ORF">UY3_14750</name>
</gene>
<organism evidence="2 3">
    <name type="scientific">Chelonia mydas</name>
    <name type="common">Green sea-turtle</name>
    <name type="synonym">Chelonia agassizi</name>
    <dbReference type="NCBI Taxonomy" id="8469"/>
    <lineage>
        <taxon>Eukaryota</taxon>
        <taxon>Metazoa</taxon>
        <taxon>Chordata</taxon>
        <taxon>Craniata</taxon>
        <taxon>Vertebrata</taxon>
        <taxon>Euteleostomi</taxon>
        <taxon>Archelosauria</taxon>
        <taxon>Testudinata</taxon>
        <taxon>Testudines</taxon>
        <taxon>Cryptodira</taxon>
        <taxon>Durocryptodira</taxon>
        <taxon>Americhelydia</taxon>
        <taxon>Chelonioidea</taxon>
        <taxon>Cheloniidae</taxon>
        <taxon>Chelonia</taxon>
    </lineage>
</organism>
<dbReference type="AlphaFoldDB" id="M7AYC8"/>
<feature type="domain" description="Doublecortin" evidence="1">
    <location>
        <begin position="37"/>
        <end position="93"/>
    </location>
</feature>
<dbReference type="GO" id="GO:0030496">
    <property type="term" value="C:midbody"/>
    <property type="evidence" value="ECO:0007669"/>
    <property type="project" value="TreeGrafter"/>
</dbReference>
<accession>M7AYC8</accession>
<proteinExistence type="predicted"/>
<dbReference type="GO" id="GO:1902412">
    <property type="term" value="P:regulation of mitotic cytokinesis"/>
    <property type="evidence" value="ECO:0007669"/>
    <property type="project" value="InterPro"/>
</dbReference>
<dbReference type="GO" id="GO:0008017">
    <property type="term" value="F:microtubule binding"/>
    <property type="evidence" value="ECO:0007669"/>
    <property type="project" value="InterPro"/>
</dbReference>
<dbReference type="STRING" id="8469.M7AYC8"/>
<dbReference type="EMBL" id="KB565340">
    <property type="protein sequence ID" value="EMP28100.1"/>
    <property type="molecule type" value="Genomic_DNA"/>
</dbReference>
<sequence length="342" mass="38699">MGGLLMGGGKRGSDVKVLPWQRFNIGCVGAGTGFLPLLHMIHKKLQYSADFKPTGLNLIPARLFDEKRQEIKNPLLLKNEQKIWVSYGKDYRSPLNRVLSLTFDRVTAAEKDGITVIYKTLLDPNVDLLPGCDNWETCTEFPDNFQCTNHQTLQNLEKVDMDSHFIQYKAGMILSRAMVQSCLAIGHPIRVEMDDGTSLEGYKLTVQKRDKSSIYQHWGFGNDGSIYCKAYPEFVLTYLEELNVREEVTQMEHQIHHGAWSTAHQEIESSSAEEVTVPSQRQVLQKNVNNPNQKQLSGPLDAHLMPAGPLRETMQLTVALVRKLEEKHPKASAQRIELKSEP</sequence>
<dbReference type="Proteomes" id="UP000031443">
    <property type="component" value="Unassembled WGS sequence"/>
</dbReference>
<dbReference type="InterPro" id="IPR043188">
    <property type="entry name" value="DCDC1"/>
</dbReference>
<evidence type="ECO:0000259" key="1">
    <source>
        <dbReference type="Pfam" id="PF25510"/>
    </source>
</evidence>